<dbReference type="Proteomes" id="UP000053815">
    <property type="component" value="Unassembled WGS sequence"/>
</dbReference>
<dbReference type="OrthoDB" id="340681at2759"/>
<sequence length="327" mass="37802">MLPNAIVSLDERNQPDVSTAQLAIDYRHVAFISNINCTSYAMSEFDNNNTHASREEEEEEDQVLAEYPIYLTTELSKYLYMFQYPMRSTPFTSKTGPSAARLKPKSRKVELDLPLDTRSTNYSTERGEDFAMGLNDKTIKTAYDRRMEEHEEELSMGHNYKAPKKEEELLDKMTMTSIDVPSQTKYVIGVIRDEELHLTPINTTIQLRPGFKYIDKIDEKWKAANKRIQDVEKLEEKKRGTDPNTAQTLHVSVKNTEREGNMRKNLYSMAVRNAEEEDWQPIVYYDENSLQAEKVSEKLYSTSKEPLNCTTTNADYLDQLSGIKSTR</sequence>
<proteinExistence type="predicted"/>
<name>A0A0C9M4T3_9FUNG</name>
<organism evidence="1">
    <name type="scientific">Mucor ambiguus</name>
    <dbReference type="NCBI Taxonomy" id="91626"/>
    <lineage>
        <taxon>Eukaryota</taxon>
        <taxon>Fungi</taxon>
        <taxon>Fungi incertae sedis</taxon>
        <taxon>Mucoromycota</taxon>
        <taxon>Mucoromycotina</taxon>
        <taxon>Mucoromycetes</taxon>
        <taxon>Mucorales</taxon>
        <taxon>Mucorineae</taxon>
        <taxon>Mucoraceae</taxon>
        <taxon>Mucor</taxon>
    </lineage>
</organism>
<dbReference type="PANTHER" id="PTHR12069">
    <property type="entry name" value="DNA-DIRECTED RNA POLYMERASES III 80 KDA POLYPEPTIDE RNA POLYMERASE III SUBUNIT 5"/>
    <property type="match status" value="1"/>
</dbReference>
<accession>A0A0C9M4T3</accession>
<dbReference type="EMBL" id="DF836295">
    <property type="protein sequence ID" value="GAN01339.1"/>
    <property type="molecule type" value="Genomic_DNA"/>
</dbReference>
<reference evidence="1" key="1">
    <citation type="submission" date="2014-09" db="EMBL/GenBank/DDBJ databases">
        <title>Draft genome sequence of an oleaginous Mucoromycotina fungus Mucor ambiguus NBRC6742.</title>
        <authorList>
            <person name="Takeda I."/>
            <person name="Yamane N."/>
            <person name="Morita T."/>
            <person name="Tamano K."/>
            <person name="Machida M."/>
            <person name="Baker S."/>
            <person name="Koike H."/>
        </authorList>
    </citation>
    <scope>NUCLEOTIDE SEQUENCE</scope>
    <source>
        <strain evidence="1">NBRC 6742</strain>
    </source>
</reference>
<dbReference type="STRING" id="91626.A0A0C9M4T3"/>
<dbReference type="AlphaFoldDB" id="A0A0C9M4T3"/>
<dbReference type="GO" id="GO:0005666">
    <property type="term" value="C:RNA polymerase III complex"/>
    <property type="evidence" value="ECO:0007669"/>
    <property type="project" value="TreeGrafter"/>
</dbReference>
<evidence type="ECO:0000313" key="2">
    <source>
        <dbReference type="Proteomes" id="UP000053815"/>
    </source>
</evidence>
<gene>
    <name evidence="1" type="ORF">MAM1_0006d00772</name>
</gene>
<dbReference type="Pfam" id="PF04801">
    <property type="entry name" value="RPC5"/>
    <property type="match status" value="1"/>
</dbReference>
<evidence type="ECO:0000313" key="1">
    <source>
        <dbReference type="EMBL" id="GAN01339.1"/>
    </source>
</evidence>
<keyword evidence="2" id="KW-1185">Reference proteome</keyword>
<dbReference type="InterPro" id="IPR006886">
    <property type="entry name" value="RNA_pol_III_Rpc5"/>
</dbReference>
<dbReference type="GO" id="GO:0042797">
    <property type="term" value="P:tRNA transcription by RNA polymerase III"/>
    <property type="evidence" value="ECO:0007669"/>
    <property type="project" value="TreeGrafter"/>
</dbReference>
<dbReference type="PANTHER" id="PTHR12069:SF0">
    <property type="entry name" value="DNA-DIRECTED RNA POLYMERASE III SUBUNIT RPC5"/>
    <property type="match status" value="1"/>
</dbReference>
<protein>
    <submittedName>
        <fullName evidence="1">Uncharacterized protein</fullName>
    </submittedName>
</protein>